<dbReference type="GO" id="GO:0000271">
    <property type="term" value="P:polysaccharide biosynthetic process"/>
    <property type="evidence" value="ECO:0007669"/>
    <property type="project" value="TreeGrafter"/>
</dbReference>
<evidence type="ECO:0000256" key="5">
    <source>
        <dbReference type="RuleBase" id="RU004508"/>
    </source>
</evidence>
<evidence type="ECO:0000256" key="6">
    <source>
        <dbReference type="SAM" id="Phobius"/>
    </source>
</evidence>
<dbReference type="AlphaFoldDB" id="A0A120G5Q4"/>
<dbReference type="InterPro" id="IPR015424">
    <property type="entry name" value="PyrdxlP-dep_Trfase"/>
</dbReference>
<dbReference type="GO" id="GO:0030170">
    <property type="term" value="F:pyridoxal phosphate binding"/>
    <property type="evidence" value="ECO:0007669"/>
    <property type="project" value="TreeGrafter"/>
</dbReference>
<dbReference type="GO" id="GO:0008483">
    <property type="term" value="F:transaminase activity"/>
    <property type="evidence" value="ECO:0007669"/>
    <property type="project" value="UniProtKB-KW"/>
</dbReference>
<feature type="active site" description="Proton acceptor" evidence="3">
    <location>
        <position position="184"/>
    </location>
</feature>
<evidence type="ECO:0000313" key="8">
    <source>
        <dbReference type="Proteomes" id="UP000061348"/>
    </source>
</evidence>
<evidence type="ECO:0000256" key="1">
    <source>
        <dbReference type="ARBA" id="ARBA00022898"/>
    </source>
</evidence>
<dbReference type="Proteomes" id="UP000061348">
    <property type="component" value="Unassembled WGS sequence"/>
</dbReference>
<keyword evidence="1 4" id="KW-0663">Pyridoxal phosphate</keyword>
<dbReference type="PANTHER" id="PTHR30244:SF36">
    <property type="entry name" value="3-OXO-GLUCOSE-6-PHOSPHATE:GLUTAMATE AMINOTRANSFERASE"/>
    <property type="match status" value="1"/>
</dbReference>
<dbReference type="RefSeq" id="WP_060765282.1">
    <property type="nucleotide sequence ID" value="NZ_LCYA01000189.1"/>
</dbReference>
<dbReference type="PANTHER" id="PTHR30244">
    <property type="entry name" value="TRANSAMINASE"/>
    <property type="match status" value="1"/>
</dbReference>
<keyword evidence="7" id="KW-0808">Transferase</keyword>
<proteinExistence type="inferred from homology"/>
<accession>A0A120G5Q4</accession>
<evidence type="ECO:0000256" key="2">
    <source>
        <dbReference type="ARBA" id="ARBA00037999"/>
    </source>
</evidence>
<reference evidence="7 8" key="1">
    <citation type="submission" date="2015-05" db="EMBL/GenBank/DDBJ databases">
        <title>A genomic and transcriptomic approach to investigate the blue pigment phenotype in Pseudomonas fluorescens.</title>
        <authorList>
            <person name="Andreani N.A."/>
            <person name="Cardazzo B."/>
        </authorList>
    </citation>
    <scope>NUCLEOTIDE SEQUENCE [LARGE SCALE GENOMIC DNA]</scope>
    <source>
        <strain evidence="7 8">Ps_22</strain>
    </source>
</reference>
<keyword evidence="7" id="KW-0032">Aminotransferase</keyword>
<dbReference type="InterPro" id="IPR015422">
    <property type="entry name" value="PyrdxlP-dep_Trfase_small"/>
</dbReference>
<feature type="transmembrane region" description="Helical" evidence="6">
    <location>
        <begin position="126"/>
        <end position="146"/>
    </location>
</feature>
<dbReference type="EC" id="2.6.1.98" evidence="7"/>
<feature type="modified residue" description="N6-(pyridoxal phosphate)lysine" evidence="4">
    <location>
        <position position="184"/>
    </location>
</feature>
<gene>
    <name evidence="7" type="primary">wbpE_2</name>
    <name evidence="7" type="ORF">PFLmoz3_05919</name>
</gene>
<keyword evidence="6" id="KW-0812">Transmembrane</keyword>
<protein>
    <submittedName>
        <fullName evidence="7">UDP-2-acetamido-2-deoxy-3-oxo-D-glucuronate aminotransferase</fullName>
        <ecNumber evidence="7">2.6.1.98</ecNumber>
    </submittedName>
</protein>
<dbReference type="Gene3D" id="3.40.640.10">
    <property type="entry name" value="Type I PLP-dependent aspartate aminotransferase-like (Major domain)"/>
    <property type="match status" value="1"/>
</dbReference>
<dbReference type="CDD" id="cd00616">
    <property type="entry name" value="AHBA_syn"/>
    <property type="match status" value="1"/>
</dbReference>
<dbReference type="InterPro" id="IPR000653">
    <property type="entry name" value="DegT/StrS_aminotransferase"/>
</dbReference>
<name>A0A120G5Q4_PSEFL</name>
<dbReference type="EMBL" id="LCYA01000189">
    <property type="protein sequence ID" value="KWV84461.1"/>
    <property type="molecule type" value="Genomic_DNA"/>
</dbReference>
<keyword evidence="6" id="KW-0472">Membrane</keyword>
<dbReference type="Pfam" id="PF01041">
    <property type="entry name" value="DegT_DnrJ_EryC1"/>
    <property type="match status" value="1"/>
</dbReference>
<dbReference type="PIRSF" id="PIRSF000390">
    <property type="entry name" value="PLP_StrS"/>
    <property type="match status" value="1"/>
</dbReference>
<evidence type="ECO:0000256" key="3">
    <source>
        <dbReference type="PIRSR" id="PIRSR000390-1"/>
    </source>
</evidence>
<comment type="caution">
    <text evidence="7">The sequence shown here is derived from an EMBL/GenBank/DDBJ whole genome shotgun (WGS) entry which is preliminary data.</text>
</comment>
<dbReference type="SUPFAM" id="SSF53383">
    <property type="entry name" value="PLP-dependent transferases"/>
    <property type="match status" value="1"/>
</dbReference>
<comment type="similarity">
    <text evidence="2 5">Belongs to the DegT/DnrJ/EryC1 family.</text>
</comment>
<dbReference type="PATRIC" id="fig|294.194.peg.6551"/>
<dbReference type="InterPro" id="IPR015421">
    <property type="entry name" value="PyrdxlP-dep_Trfase_major"/>
</dbReference>
<organism evidence="7 8">
    <name type="scientific">Pseudomonas fluorescens</name>
    <dbReference type="NCBI Taxonomy" id="294"/>
    <lineage>
        <taxon>Bacteria</taxon>
        <taxon>Pseudomonadati</taxon>
        <taxon>Pseudomonadota</taxon>
        <taxon>Gammaproteobacteria</taxon>
        <taxon>Pseudomonadales</taxon>
        <taxon>Pseudomonadaceae</taxon>
        <taxon>Pseudomonas</taxon>
    </lineage>
</organism>
<sequence>MIKYYDYRRRHPDARSDILQIMEHQVGRGEFILKDAVSTFERALADKVGARHAICVSSGTSAMTLGLIAAGIGPGDEVITPAFCYVAAASAIIQAGATPVFADVLPECFTLAPQSVARLITPRTRAVLVAHVFSGLANIAAIRAVLPARVLILEDSATAFGARYDNKPAGTLGDVGVYSFFPAKPLGGLGDGGAVITEDDEVARRVRMLRNHGQDGTRRFYHQMLGFNSRMDDLNAAWLSRQLCDNDRQLARKQAIALRYDAAVAPSAGFLTAQRRGTADFSPHAYVVRCRSRDRFVRHMNQANVQTKVHFGALLPEQPAFQQWAGAKAAYAQARALAGECVAIPLCAGMDEHQVARVVDSVLEFAHESAL</sequence>
<dbReference type="Gene3D" id="3.90.1150.10">
    <property type="entry name" value="Aspartate Aminotransferase, domain 1"/>
    <property type="match status" value="1"/>
</dbReference>
<evidence type="ECO:0000256" key="4">
    <source>
        <dbReference type="PIRSR" id="PIRSR000390-2"/>
    </source>
</evidence>
<keyword evidence="6" id="KW-1133">Transmembrane helix</keyword>
<evidence type="ECO:0000313" key="7">
    <source>
        <dbReference type="EMBL" id="KWV84461.1"/>
    </source>
</evidence>